<evidence type="ECO:0000313" key="10">
    <source>
        <dbReference type="EMBL" id="PVD29679.1"/>
    </source>
</evidence>
<dbReference type="InterPro" id="IPR036236">
    <property type="entry name" value="Znf_C2H2_sf"/>
</dbReference>
<organism evidence="10 11">
    <name type="scientific">Pomacea canaliculata</name>
    <name type="common">Golden apple snail</name>
    <dbReference type="NCBI Taxonomy" id="400727"/>
    <lineage>
        <taxon>Eukaryota</taxon>
        <taxon>Metazoa</taxon>
        <taxon>Spiralia</taxon>
        <taxon>Lophotrochozoa</taxon>
        <taxon>Mollusca</taxon>
        <taxon>Gastropoda</taxon>
        <taxon>Caenogastropoda</taxon>
        <taxon>Architaenioglossa</taxon>
        <taxon>Ampullarioidea</taxon>
        <taxon>Ampullariidae</taxon>
        <taxon>Pomacea</taxon>
    </lineage>
</organism>
<reference evidence="10 11" key="1">
    <citation type="submission" date="2018-04" db="EMBL/GenBank/DDBJ databases">
        <title>The genome of golden apple snail Pomacea canaliculata provides insight into stress tolerance and invasive adaptation.</title>
        <authorList>
            <person name="Liu C."/>
            <person name="Liu B."/>
            <person name="Ren Y."/>
            <person name="Zhang Y."/>
            <person name="Wang H."/>
            <person name="Li S."/>
            <person name="Jiang F."/>
            <person name="Yin L."/>
            <person name="Zhang G."/>
            <person name="Qian W."/>
            <person name="Fan W."/>
        </authorList>
    </citation>
    <scope>NUCLEOTIDE SEQUENCE [LARGE SCALE GENOMIC DNA]</scope>
    <source>
        <strain evidence="10">SZHN2017</strain>
        <tissue evidence="10">Muscle</tissue>
    </source>
</reference>
<evidence type="ECO:0000313" key="11">
    <source>
        <dbReference type="Proteomes" id="UP000245119"/>
    </source>
</evidence>
<dbReference type="SMART" id="SM00355">
    <property type="entry name" value="ZnF_C2H2"/>
    <property type="match status" value="5"/>
</dbReference>
<accession>A0A2T7P8F1</accession>
<protein>
    <recommendedName>
        <fullName evidence="9">C2H2-type domain-containing protein</fullName>
    </recommendedName>
</protein>
<dbReference type="Gene3D" id="3.30.160.60">
    <property type="entry name" value="Classic Zinc Finger"/>
    <property type="match status" value="3"/>
</dbReference>
<dbReference type="PANTHER" id="PTHR24394">
    <property type="entry name" value="ZINC FINGER PROTEIN"/>
    <property type="match status" value="1"/>
</dbReference>
<dbReference type="InterPro" id="IPR013087">
    <property type="entry name" value="Znf_C2H2_type"/>
</dbReference>
<feature type="domain" description="C2H2-type" evidence="9">
    <location>
        <begin position="84"/>
        <end position="111"/>
    </location>
</feature>
<evidence type="ECO:0000256" key="6">
    <source>
        <dbReference type="ARBA" id="ARBA00023242"/>
    </source>
</evidence>
<dbReference type="SUPFAM" id="SSF57667">
    <property type="entry name" value="beta-beta-alpha zinc fingers"/>
    <property type="match status" value="3"/>
</dbReference>
<evidence type="ECO:0000256" key="3">
    <source>
        <dbReference type="ARBA" id="ARBA00022737"/>
    </source>
</evidence>
<dbReference type="PANTHER" id="PTHR24394:SF29">
    <property type="entry name" value="MYONEURIN"/>
    <property type="match status" value="1"/>
</dbReference>
<evidence type="ECO:0000256" key="4">
    <source>
        <dbReference type="ARBA" id="ARBA00022771"/>
    </source>
</evidence>
<evidence type="ECO:0000256" key="8">
    <source>
        <dbReference type="SAM" id="MobiDB-lite"/>
    </source>
</evidence>
<evidence type="ECO:0000259" key="9">
    <source>
        <dbReference type="PROSITE" id="PS50157"/>
    </source>
</evidence>
<comment type="caution">
    <text evidence="10">The sequence shown here is derived from an EMBL/GenBank/DDBJ whole genome shotgun (WGS) entry which is preliminary data.</text>
</comment>
<keyword evidence="5" id="KW-0862">Zinc</keyword>
<proteinExistence type="predicted"/>
<keyword evidence="11" id="KW-1185">Reference proteome</keyword>
<keyword evidence="6" id="KW-0539">Nucleus</keyword>
<dbReference type="Pfam" id="PF00096">
    <property type="entry name" value="zf-C2H2"/>
    <property type="match status" value="2"/>
</dbReference>
<evidence type="ECO:0000256" key="1">
    <source>
        <dbReference type="ARBA" id="ARBA00004123"/>
    </source>
</evidence>
<dbReference type="AlphaFoldDB" id="A0A2T7P8F1"/>
<evidence type="ECO:0000256" key="2">
    <source>
        <dbReference type="ARBA" id="ARBA00022723"/>
    </source>
</evidence>
<dbReference type="PROSITE" id="PS00028">
    <property type="entry name" value="ZINC_FINGER_C2H2_1"/>
    <property type="match status" value="1"/>
</dbReference>
<feature type="region of interest" description="Disordered" evidence="8">
    <location>
        <begin position="133"/>
        <end position="165"/>
    </location>
</feature>
<sequence>MSLVCCARVDAVALTVVAYIPENDVTPANRRRQDCDRNQWRRGSQVVGGFHPVAVFAEVSGNRPLADCEAPADTPGAASAGGAHTCQRCGKVYSHHSGLSRHKRQCEGRLQEMCDLCGRGFYRKSVASQTHRHSRVVSHPCKQGSPLARGPHPATGVSGDTRGRPLEDEGACSKAAGAYTCVRCGKAYSHMSGLSRHKRQCEGRVQRTCEICARHFYRCDNYKYHMTAEHGVQVDADPNPCVSPSPPRNEDKVFAPVSSLCGRGRDPEQRDQFRLDRKFACPRCGREYSQSAGLSRHKRQCEGRAIRRCGVCSRSFYRIDMFREHMSIQHHIAVDL</sequence>
<evidence type="ECO:0000256" key="5">
    <source>
        <dbReference type="ARBA" id="ARBA00022833"/>
    </source>
</evidence>
<evidence type="ECO:0000256" key="7">
    <source>
        <dbReference type="PROSITE-ProRule" id="PRU00042"/>
    </source>
</evidence>
<keyword evidence="2" id="KW-0479">Metal-binding</keyword>
<comment type="subcellular location">
    <subcellularLocation>
        <location evidence="1">Nucleus</location>
    </subcellularLocation>
</comment>
<dbReference type="OrthoDB" id="3437960at2759"/>
<dbReference type="GO" id="GO:0005634">
    <property type="term" value="C:nucleus"/>
    <property type="evidence" value="ECO:0007669"/>
    <property type="project" value="UniProtKB-SubCell"/>
</dbReference>
<dbReference type="GO" id="GO:0000981">
    <property type="term" value="F:DNA-binding transcription factor activity, RNA polymerase II-specific"/>
    <property type="evidence" value="ECO:0007669"/>
    <property type="project" value="TreeGrafter"/>
</dbReference>
<dbReference type="GO" id="GO:0008270">
    <property type="term" value="F:zinc ion binding"/>
    <property type="evidence" value="ECO:0007669"/>
    <property type="project" value="UniProtKB-KW"/>
</dbReference>
<gene>
    <name evidence="10" type="ORF">C0Q70_08934</name>
</gene>
<name>A0A2T7P8F1_POMCA</name>
<keyword evidence="4 7" id="KW-0863">Zinc-finger</keyword>
<dbReference type="Proteomes" id="UP000245119">
    <property type="component" value="Linkage Group LG5"/>
</dbReference>
<keyword evidence="3" id="KW-0677">Repeat</keyword>
<feature type="domain" description="C2H2-type" evidence="9">
    <location>
        <begin position="179"/>
        <end position="206"/>
    </location>
</feature>
<dbReference type="EMBL" id="PZQS01000005">
    <property type="protein sequence ID" value="PVD29679.1"/>
    <property type="molecule type" value="Genomic_DNA"/>
</dbReference>
<dbReference type="PROSITE" id="PS50157">
    <property type="entry name" value="ZINC_FINGER_C2H2_2"/>
    <property type="match status" value="3"/>
</dbReference>
<feature type="domain" description="C2H2-type" evidence="9">
    <location>
        <begin position="279"/>
        <end position="306"/>
    </location>
</feature>